<gene>
    <name evidence="1" type="ORF">JRQ81_004140</name>
</gene>
<reference evidence="1" key="1">
    <citation type="journal article" date="2023" name="DNA Res.">
        <title>Chromosome-level genome assembly of Phrynocephalus forsythii using third-generation DNA sequencing and Hi-C analysis.</title>
        <authorList>
            <person name="Qi Y."/>
            <person name="Zhao W."/>
            <person name="Zhao Y."/>
            <person name="Niu C."/>
            <person name="Cao S."/>
            <person name="Zhang Y."/>
        </authorList>
    </citation>
    <scope>NUCLEOTIDE SEQUENCE</scope>
    <source>
        <tissue evidence="1">Muscle</tissue>
    </source>
</reference>
<evidence type="ECO:0000313" key="1">
    <source>
        <dbReference type="EMBL" id="KAJ7317978.1"/>
    </source>
</evidence>
<dbReference type="Proteomes" id="UP001142489">
    <property type="component" value="Unassembled WGS sequence"/>
</dbReference>
<dbReference type="AlphaFoldDB" id="A0A9Q0XND0"/>
<dbReference type="GO" id="GO:0005737">
    <property type="term" value="C:cytoplasm"/>
    <property type="evidence" value="ECO:0007669"/>
    <property type="project" value="TreeGrafter"/>
</dbReference>
<protein>
    <submittedName>
        <fullName evidence="1">Uncharacterized protein</fullName>
    </submittedName>
</protein>
<keyword evidence="2" id="KW-1185">Reference proteome</keyword>
<dbReference type="Gene3D" id="1.25.40.10">
    <property type="entry name" value="Tetratricopeptide repeat domain"/>
    <property type="match status" value="1"/>
</dbReference>
<proteinExistence type="predicted"/>
<dbReference type="SUPFAM" id="SSF48452">
    <property type="entry name" value="TPR-like"/>
    <property type="match status" value="1"/>
</dbReference>
<sequence>MRYVALLNFYVHNSYISLSHCEAFLGLMPCAEMTAVRQHDFISNLSEQAQLIFIELRETTTYITSIQIIHYLVAKEILNQLSESRPQSETAMDLLQEKVFLHHRFGREEFIKFIRDLFIKRDKKSRGDNTDSLFSPFIEHVCKKENPEKAIEVLKHAYDCLGKDAFFAQQLARLHYNYEKFEEAQQWAEKATSLLPTDSFILDTEGQVYRKWFSYRVDKKSHEATPEDIIQTIEMALKAMKCFRAAQQAAKSEKESMNNAGYFGEVEVGCRLLNLLSTLDVFSKNTSKEHPELVLYLLTDYIPEDIKKPWAKLHSRLKGLRQNIYNALDWISEDLSYFQTDKNQTDEDNEREEQIPNPRGWLKRQCKVYATFLSSETLMEENGAESKTQLIRQMNIYKYGGGNVTTILSFLSDKNDKKAIHTLEKIISFFSEDPQRDNLEDTDRIHYILCHFTLAYLSPGSSRLLDLQTLRELSMPFYKKRKTTFPASAHFLLTLLYWPDAALDKDSNSGKDDILKSALETLKRLHDIKIKDVAPRKKKIYTIFFLGKGYGLWKIVPKTKIDKLMKGSLDERRKMWQNGNVWKIGKYIQCLRE</sequence>
<dbReference type="OrthoDB" id="2337140at2759"/>
<organism evidence="1 2">
    <name type="scientific">Phrynocephalus forsythii</name>
    <dbReference type="NCBI Taxonomy" id="171643"/>
    <lineage>
        <taxon>Eukaryota</taxon>
        <taxon>Metazoa</taxon>
        <taxon>Chordata</taxon>
        <taxon>Craniata</taxon>
        <taxon>Vertebrata</taxon>
        <taxon>Euteleostomi</taxon>
        <taxon>Lepidosauria</taxon>
        <taxon>Squamata</taxon>
        <taxon>Bifurcata</taxon>
        <taxon>Unidentata</taxon>
        <taxon>Episquamata</taxon>
        <taxon>Toxicofera</taxon>
        <taxon>Iguania</taxon>
        <taxon>Acrodonta</taxon>
        <taxon>Agamidae</taxon>
        <taxon>Agaminae</taxon>
        <taxon>Phrynocephalus</taxon>
    </lineage>
</organism>
<dbReference type="PANTHER" id="PTHR16155">
    <property type="entry name" value="DED DOMAIN-CONTAINING PROTEIN"/>
    <property type="match status" value="1"/>
</dbReference>
<accession>A0A9Q0XND0</accession>
<comment type="caution">
    <text evidence="1">The sequence shown here is derived from an EMBL/GenBank/DDBJ whole genome shotgun (WGS) entry which is preliminary data.</text>
</comment>
<dbReference type="EMBL" id="JAPFRF010000011">
    <property type="protein sequence ID" value="KAJ7317978.1"/>
    <property type="molecule type" value="Genomic_DNA"/>
</dbReference>
<name>A0A9Q0XND0_9SAUR</name>
<dbReference type="PANTHER" id="PTHR16155:SF3">
    <property type="entry name" value="STERILE ALPHA MOTIF DOMAIN-CONTAINING PROTEIN 9-LIKE"/>
    <property type="match status" value="1"/>
</dbReference>
<evidence type="ECO:0000313" key="2">
    <source>
        <dbReference type="Proteomes" id="UP001142489"/>
    </source>
</evidence>
<dbReference type="InterPro" id="IPR011990">
    <property type="entry name" value="TPR-like_helical_dom_sf"/>
</dbReference>